<dbReference type="EMBL" id="JAARRL010000027">
    <property type="protein sequence ID" value="MBC1501671.1"/>
    <property type="molecule type" value="Genomic_DNA"/>
</dbReference>
<dbReference type="InterPro" id="IPR035472">
    <property type="entry name" value="RpiR-like_SIS"/>
</dbReference>
<sequence length="250" mass="28317">MLFLDKTPELSDVDMMIYKYITANLDKVCLMRIRDLADATHVSTATILRFCRKFECSGFSEFRVRLRMYTETENGVQVDLADETTYIDFLKRTSQPEFKARIDQAVDLLKNAELVLFVGVGSSGIVAEYGALYFSSLFTLALHIEDPLNHPFNHLSKGLSGKLCIIAVSVSGETSEVIKYIQHINAHQCKILSITNSEKSTVARLSDVNIPYYIHRETFQGADITSQLPALYTVECIAREIRRKLDNETK</sequence>
<dbReference type="InterPro" id="IPR046348">
    <property type="entry name" value="SIS_dom_sf"/>
</dbReference>
<evidence type="ECO:0000313" key="8">
    <source>
        <dbReference type="Proteomes" id="UP000223060"/>
    </source>
</evidence>
<dbReference type="Gene3D" id="3.40.50.10490">
    <property type="entry name" value="Glucose-6-phosphate isomerase like protein, domain 1"/>
    <property type="match status" value="1"/>
</dbReference>
<dbReference type="CDD" id="cd05013">
    <property type="entry name" value="SIS_RpiR"/>
    <property type="match status" value="1"/>
</dbReference>
<evidence type="ECO:0000259" key="4">
    <source>
        <dbReference type="PROSITE" id="PS51071"/>
    </source>
</evidence>
<dbReference type="EMBL" id="CP011102">
    <property type="protein sequence ID" value="AQY52054.1"/>
    <property type="molecule type" value="Genomic_DNA"/>
</dbReference>
<dbReference type="PANTHER" id="PTHR30514">
    <property type="entry name" value="GLUCOKINASE"/>
    <property type="match status" value="1"/>
</dbReference>
<evidence type="ECO:0000313" key="7">
    <source>
        <dbReference type="EMBL" id="MBC1501671.1"/>
    </source>
</evidence>
<dbReference type="SUPFAM" id="SSF53697">
    <property type="entry name" value="SIS domain"/>
    <property type="match status" value="1"/>
</dbReference>
<reference evidence="7 9" key="3">
    <citation type="submission" date="2020-03" db="EMBL/GenBank/DDBJ databases">
        <title>Soil Listeria distribution.</title>
        <authorList>
            <person name="Liao J."/>
            <person name="Wiedmann M."/>
        </authorList>
    </citation>
    <scope>NUCLEOTIDE SEQUENCE [LARGE SCALE GENOMIC DNA]</scope>
    <source>
        <strain evidence="7 9">FSL L7-1523</strain>
    </source>
</reference>
<feature type="domain" description="HTH rpiR-type" evidence="4">
    <location>
        <begin position="1"/>
        <end position="73"/>
    </location>
</feature>
<evidence type="ECO:0000313" key="6">
    <source>
        <dbReference type="EMBL" id="AQY52054.1"/>
    </source>
</evidence>
<dbReference type="Pfam" id="PF01418">
    <property type="entry name" value="HTH_6"/>
    <property type="match status" value="1"/>
</dbReference>
<reference evidence="6" key="1">
    <citation type="submission" date="2015-03" db="EMBL/GenBank/DDBJ databases">
        <authorList>
            <person name="Murphy D."/>
        </authorList>
    </citation>
    <scope>NUCLEOTIDE SEQUENCE [LARGE SCALE GENOMIC DNA]</scope>
    <source>
        <strain evidence="6">WS 4560</strain>
    </source>
</reference>
<dbReference type="Pfam" id="PF01380">
    <property type="entry name" value="SIS"/>
    <property type="match status" value="1"/>
</dbReference>
<evidence type="ECO:0000256" key="1">
    <source>
        <dbReference type="ARBA" id="ARBA00023015"/>
    </source>
</evidence>
<organism evidence="6 8">
    <name type="scientific">Listeria weihenstephanensis</name>
    <dbReference type="NCBI Taxonomy" id="1006155"/>
    <lineage>
        <taxon>Bacteria</taxon>
        <taxon>Bacillati</taxon>
        <taxon>Bacillota</taxon>
        <taxon>Bacilli</taxon>
        <taxon>Bacillales</taxon>
        <taxon>Listeriaceae</taxon>
        <taxon>Listeria</taxon>
    </lineage>
</organism>
<protein>
    <submittedName>
        <fullName evidence="6 7">RpiR family transcriptional regulator</fullName>
    </submittedName>
</protein>
<dbReference type="Proteomes" id="UP000223060">
    <property type="component" value="Chromosome"/>
</dbReference>
<keyword evidence="1" id="KW-0805">Transcription regulation</keyword>
<dbReference type="RefSeq" id="WP_036061173.1">
    <property type="nucleotide sequence ID" value="NZ_CP011102.1"/>
</dbReference>
<dbReference type="AlphaFoldDB" id="A0A1S7FX76"/>
<keyword evidence="2" id="KW-0238">DNA-binding</keyword>
<name>A0A1S7FX76_9LIST</name>
<evidence type="ECO:0000256" key="2">
    <source>
        <dbReference type="ARBA" id="ARBA00023125"/>
    </source>
</evidence>
<keyword evidence="3" id="KW-0804">Transcription</keyword>
<dbReference type="SUPFAM" id="SSF46689">
    <property type="entry name" value="Homeodomain-like"/>
    <property type="match status" value="1"/>
</dbReference>
<dbReference type="GO" id="GO:0003677">
    <property type="term" value="F:DNA binding"/>
    <property type="evidence" value="ECO:0007669"/>
    <property type="project" value="UniProtKB-KW"/>
</dbReference>
<dbReference type="GO" id="GO:0003700">
    <property type="term" value="F:DNA-binding transcription factor activity"/>
    <property type="evidence" value="ECO:0007669"/>
    <property type="project" value="InterPro"/>
</dbReference>
<dbReference type="Gene3D" id="1.10.10.10">
    <property type="entry name" value="Winged helix-like DNA-binding domain superfamily/Winged helix DNA-binding domain"/>
    <property type="match status" value="1"/>
</dbReference>
<dbReference type="KEGG" id="lwi:UE46_14205"/>
<feature type="domain" description="SIS" evidence="5">
    <location>
        <begin position="105"/>
        <end position="244"/>
    </location>
</feature>
<dbReference type="GO" id="GO:1901135">
    <property type="term" value="P:carbohydrate derivative metabolic process"/>
    <property type="evidence" value="ECO:0007669"/>
    <property type="project" value="InterPro"/>
</dbReference>
<dbReference type="PANTHER" id="PTHR30514:SF1">
    <property type="entry name" value="HTH-TYPE TRANSCRIPTIONAL REGULATOR HEXR-RELATED"/>
    <property type="match status" value="1"/>
</dbReference>
<dbReference type="PROSITE" id="PS51464">
    <property type="entry name" value="SIS"/>
    <property type="match status" value="1"/>
</dbReference>
<dbReference type="InterPro" id="IPR000281">
    <property type="entry name" value="HTH_RpiR"/>
</dbReference>
<evidence type="ECO:0000313" key="9">
    <source>
        <dbReference type="Proteomes" id="UP000564536"/>
    </source>
</evidence>
<dbReference type="InterPro" id="IPR001347">
    <property type="entry name" value="SIS_dom"/>
</dbReference>
<dbReference type="InterPro" id="IPR009057">
    <property type="entry name" value="Homeodomain-like_sf"/>
</dbReference>
<evidence type="ECO:0000256" key="3">
    <source>
        <dbReference type="ARBA" id="ARBA00023163"/>
    </source>
</evidence>
<reference evidence="8" key="2">
    <citation type="submission" date="2015-03" db="EMBL/GenBank/DDBJ databases">
        <authorList>
            <person name="Ferrari E."/>
            <person name="Walter M.C."/>
            <person name="Huptas C."/>
            <person name="Scherer S."/>
            <person name="Mueller-Herbst S."/>
        </authorList>
    </citation>
    <scope>NUCLEOTIDE SEQUENCE [LARGE SCALE GENOMIC DNA]</scope>
    <source>
        <strain evidence="8">LWP01</strain>
    </source>
</reference>
<dbReference type="GO" id="GO:0097367">
    <property type="term" value="F:carbohydrate derivative binding"/>
    <property type="evidence" value="ECO:0007669"/>
    <property type="project" value="InterPro"/>
</dbReference>
<evidence type="ECO:0000259" key="5">
    <source>
        <dbReference type="PROSITE" id="PS51464"/>
    </source>
</evidence>
<proteinExistence type="predicted"/>
<dbReference type="InterPro" id="IPR047640">
    <property type="entry name" value="RpiR-like"/>
</dbReference>
<dbReference type="InterPro" id="IPR036388">
    <property type="entry name" value="WH-like_DNA-bd_sf"/>
</dbReference>
<gene>
    <name evidence="7" type="ORF">HB943_13775</name>
    <name evidence="6" type="ORF">UE46_14205</name>
</gene>
<dbReference type="Proteomes" id="UP000564536">
    <property type="component" value="Unassembled WGS sequence"/>
</dbReference>
<keyword evidence="8" id="KW-1185">Reference proteome</keyword>
<accession>A0A1S7FX76</accession>
<dbReference type="PROSITE" id="PS51071">
    <property type="entry name" value="HTH_RPIR"/>
    <property type="match status" value="1"/>
</dbReference>